<organism evidence="2 3">
    <name type="scientific">Xanthomonas oryzae pv. oryzae (strain PXO99A)</name>
    <dbReference type="NCBI Taxonomy" id="360094"/>
    <lineage>
        <taxon>Bacteria</taxon>
        <taxon>Pseudomonadati</taxon>
        <taxon>Pseudomonadota</taxon>
        <taxon>Gammaproteobacteria</taxon>
        <taxon>Lysobacterales</taxon>
        <taxon>Lysobacteraceae</taxon>
        <taxon>Xanthomonas</taxon>
    </lineage>
</organism>
<protein>
    <submittedName>
        <fullName evidence="2">Uncharacterized protein</fullName>
    </submittedName>
</protein>
<reference evidence="2 3" key="1">
    <citation type="journal article" date="2008" name="BMC Genomics">
        <title>Genome sequence and rapid evolution of the rice pathogen Xanthomonas oryzae pv. oryzae PXO99A.</title>
        <authorList>
            <person name="Salzberg S.L."/>
            <person name="Sommer D.D."/>
            <person name="Schatz M.C."/>
            <person name="Phillippy A.M."/>
            <person name="Rabinowicz P.D."/>
            <person name="Tsuge S."/>
            <person name="Furutani A."/>
            <person name="Ochiai H."/>
            <person name="Delcher A.L."/>
            <person name="Kelley D."/>
            <person name="Madupu R."/>
            <person name="Puiu D."/>
            <person name="Radune D."/>
            <person name="Shumway M."/>
            <person name="Trapnell C."/>
            <person name="Aparna G."/>
            <person name="Jha G."/>
            <person name="Pandey A."/>
            <person name="Patil P.B."/>
            <person name="Ishihara H."/>
            <person name="Meyer D.F."/>
            <person name="Szurek B."/>
            <person name="Verdier V."/>
            <person name="Koebnik R."/>
            <person name="Dow J.M."/>
            <person name="Ryan R.P."/>
            <person name="Hirata H."/>
            <person name="Tsuyumu S."/>
            <person name="Won Lee S."/>
            <person name="Seo Y.S."/>
            <person name="Sriariyanum M."/>
            <person name="Ronald P.C."/>
            <person name="Sonti R.V."/>
            <person name="Van Sluys M.A."/>
            <person name="Leach J.E."/>
            <person name="White F.F."/>
            <person name="Bogdanove A.J."/>
        </authorList>
    </citation>
    <scope>NUCLEOTIDE SEQUENCE [LARGE SCALE GENOMIC DNA]</scope>
    <source>
        <strain evidence="2 3">PXO99A</strain>
    </source>
</reference>
<proteinExistence type="predicted"/>
<dbReference type="KEGG" id="xop:PXO_02725"/>
<evidence type="ECO:0000313" key="2">
    <source>
        <dbReference type="EMBL" id="ACD60939.1"/>
    </source>
</evidence>
<dbReference type="HOGENOM" id="CLU_3174801_0_0_6"/>
<gene>
    <name evidence="2" type="ordered locus">PXO_02725</name>
</gene>
<accession>A0A0K0GPA5</accession>
<evidence type="ECO:0000313" key="3">
    <source>
        <dbReference type="Proteomes" id="UP000001740"/>
    </source>
</evidence>
<dbReference type="Proteomes" id="UP000001740">
    <property type="component" value="Chromosome"/>
</dbReference>
<sequence length="47" mass="4964">MPPPPSLRAPLTPDQSDADTARNIANACPRRPVRSVHPSSPAPGARH</sequence>
<name>A0A0K0GPA5_XANOP</name>
<dbReference type="AlphaFoldDB" id="A0A0K0GPA5"/>
<feature type="region of interest" description="Disordered" evidence="1">
    <location>
        <begin position="1"/>
        <end position="47"/>
    </location>
</feature>
<evidence type="ECO:0000256" key="1">
    <source>
        <dbReference type="SAM" id="MobiDB-lite"/>
    </source>
</evidence>
<dbReference type="EMBL" id="CP000967">
    <property type="protein sequence ID" value="ACD60939.1"/>
    <property type="molecule type" value="Genomic_DNA"/>
</dbReference>